<organism evidence="9 10">
    <name type="scientific">Penicillium desertorum</name>
    <dbReference type="NCBI Taxonomy" id="1303715"/>
    <lineage>
        <taxon>Eukaryota</taxon>
        <taxon>Fungi</taxon>
        <taxon>Dikarya</taxon>
        <taxon>Ascomycota</taxon>
        <taxon>Pezizomycotina</taxon>
        <taxon>Eurotiomycetes</taxon>
        <taxon>Eurotiomycetidae</taxon>
        <taxon>Eurotiales</taxon>
        <taxon>Aspergillaceae</taxon>
        <taxon>Penicillium</taxon>
    </lineage>
</organism>
<evidence type="ECO:0000256" key="4">
    <source>
        <dbReference type="ARBA" id="ARBA00022832"/>
    </source>
</evidence>
<dbReference type="FunFam" id="3.90.226.10:FF:000024">
    <property type="entry name" value="Delta3,5-delta2,4-dienoyl-CoA isomerase"/>
    <property type="match status" value="1"/>
</dbReference>
<dbReference type="PANTHER" id="PTHR43149">
    <property type="entry name" value="ENOYL-COA HYDRATASE"/>
    <property type="match status" value="1"/>
</dbReference>
<dbReference type="InterPro" id="IPR014748">
    <property type="entry name" value="Enoyl-CoA_hydra_C"/>
</dbReference>
<comment type="similarity">
    <text evidence="3">Belongs to the enoyl-CoA hydratase/isomerase family.</text>
</comment>
<dbReference type="OrthoDB" id="14970at2759"/>
<dbReference type="InterPro" id="IPR029045">
    <property type="entry name" value="ClpP/crotonase-like_dom_sf"/>
</dbReference>
<dbReference type="Proteomes" id="UP001147760">
    <property type="component" value="Unassembled WGS sequence"/>
</dbReference>
<keyword evidence="6" id="KW-0443">Lipid metabolism</keyword>
<dbReference type="GO" id="GO:0005777">
    <property type="term" value="C:peroxisome"/>
    <property type="evidence" value="ECO:0007669"/>
    <property type="project" value="UniProtKB-SubCell"/>
</dbReference>
<reference evidence="9" key="1">
    <citation type="submission" date="2022-12" db="EMBL/GenBank/DDBJ databases">
        <authorList>
            <person name="Petersen C."/>
        </authorList>
    </citation>
    <scope>NUCLEOTIDE SEQUENCE</scope>
    <source>
        <strain evidence="9">IBT 17660</strain>
    </source>
</reference>
<dbReference type="GO" id="GO:0006631">
    <property type="term" value="P:fatty acid metabolic process"/>
    <property type="evidence" value="ECO:0007669"/>
    <property type="project" value="UniProtKB-KW"/>
</dbReference>
<evidence type="ECO:0000256" key="7">
    <source>
        <dbReference type="ARBA" id="ARBA00023140"/>
    </source>
</evidence>
<dbReference type="Gene3D" id="1.10.12.10">
    <property type="entry name" value="Lyase 2-enoyl-coa Hydratase, Chain A, domain 2"/>
    <property type="match status" value="1"/>
</dbReference>
<evidence type="ECO:0000256" key="6">
    <source>
        <dbReference type="ARBA" id="ARBA00023098"/>
    </source>
</evidence>
<accession>A0A9W9WK95</accession>
<proteinExistence type="inferred from homology"/>
<comment type="pathway">
    <text evidence="2">Lipid metabolism; fatty acid beta-oxidation.</text>
</comment>
<dbReference type="GO" id="GO:0051750">
    <property type="term" value="F:delta(3,5)-delta(2,4)-dienoyl-CoA isomerase activity"/>
    <property type="evidence" value="ECO:0007669"/>
    <property type="project" value="TreeGrafter"/>
</dbReference>
<dbReference type="AlphaFoldDB" id="A0A9W9WK95"/>
<evidence type="ECO:0000256" key="1">
    <source>
        <dbReference type="ARBA" id="ARBA00004275"/>
    </source>
</evidence>
<sequence length="282" mass="31132">MSETTYKYFKVTVPEPWIAHVEIHRPGHLNAVSDDVWREMRVVFHRISIDPSVRSVVFSGSGEKAFSVGIDLKWISKEGSPFIPNPDEHVDPARRATALRRLGVELQECISSIEKCEKPVICTMHGYALGLATDICSAADVRICSKDTVFCVKEVDLGIASDVGILSRLPKAVGSYTWVKDVAMTGRNFGADEALRVGFVSSVLPTKKDAVDEAFKVARVLSEKSPVAVQTVKHFLDYSREHTVAEGLQYQLAYNISAIQAKDVPTAIAALKSKKRPVFEKL</sequence>
<dbReference type="SUPFAM" id="SSF52096">
    <property type="entry name" value="ClpP/crotonase"/>
    <property type="match status" value="1"/>
</dbReference>
<protein>
    <submittedName>
        <fullName evidence="9">ClpP/crotonase-like domain-containing protein</fullName>
    </submittedName>
</protein>
<keyword evidence="4" id="KW-0276">Fatty acid metabolism</keyword>
<dbReference type="GO" id="GO:0005739">
    <property type="term" value="C:mitochondrion"/>
    <property type="evidence" value="ECO:0007669"/>
    <property type="project" value="TreeGrafter"/>
</dbReference>
<dbReference type="InterPro" id="IPR001753">
    <property type="entry name" value="Enoyl-CoA_hydra/iso"/>
</dbReference>
<dbReference type="EMBL" id="JAPWDO010000006">
    <property type="protein sequence ID" value="KAJ5466516.1"/>
    <property type="molecule type" value="Genomic_DNA"/>
</dbReference>
<keyword evidence="5" id="KW-0007">Acetylation</keyword>
<evidence type="ECO:0000256" key="8">
    <source>
        <dbReference type="ARBA" id="ARBA00023235"/>
    </source>
</evidence>
<name>A0A9W9WK95_9EURO</name>
<keyword evidence="8" id="KW-0413">Isomerase</keyword>
<evidence type="ECO:0000313" key="9">
    <source>
        <dbReference type="EMBL" id="KAJ5466516.1"/>
    </source>
</evidence>
<dbReference type="Gene3D" id="3.90.226.10">
    <property type="entry name" value="2-enoyl-CoA Hydratase, Chain A, domain 1"/>
    <property type="match status" value="1"/>
</dbReference>
<evidence type="ECO:0000256" key="5">
    <source>
        <dbReference type="ARBA" id="ARBA00022990"/>
    </source>
</evidence>
<reference evidence="9" key="2">
    <citation type="journal article" date="2023" name="IMA Fungus">
        <title>Comparative genomic study of the Penicillium genus elucidates a diverse pangenome and 15 lateral gene transfer events.</title>
        <authorList>
            <person name="Petersen C."/>
            <person name="Sorensen T."/>
            <person name="Nielsen M.R."/>
            <person name="Sondergaard T.E."/>
            <person name="Sorensen J.L."/>
            <person name="Fitzpatrick D.A."/>
            <person name="Frisvad J.C."/>
            <person name="Nielsen K.L."/>
        </authorList>
    </citation>
    <scope>NUCLEOTIDE SEQUENCE</scope>
    <source>
        <strain evidence="9">IBT 17660</strain>
    </source>
</reference>
<dbReference type="CDD" id="cd06558">
    <property type="entry name" value="crotonase-like"/>
    <property type="match status" value="1"/>
</dbReference>
<dbReference type="Pfam" id="PF00378">
    <property type="entry name" value="ECH_1"/>
    <property type="match status" value="1"/>
</dbReference>
<gene>
    <name evidence="9" type="ORF">N7530_010303</name>
</gene>
<dbReference type="InterPro" id="IPR045002">
    <property type="entry name" value="Ech1-like"/>
</dbReference>
<comment type="subcellular location">
    <subcellularLocation>
        <location evidence="1">Peroxisome</location>
    </subcellularLocation>
</comment>
<dbReference type="FunFam" id="1.10.12.10:FF:000004">
    <property type="entry name" value="Delta3,5-delta2,4-dienoyl-CoA isomerase"/>
    <property type="match status" value="1"/>
</dbReference>
<evidence type="ECO:0000256" key="2">
    <source>
        <dbReference type="ARBA" id="ARBA00005005"/>
    </source>
</evidence>
<keyword evidence="7" id="KW-0576">Peroxisome</keyword>
<evidence type="ECO:0000313" key="10">
    <source>
        <dbReference type="Proteomes" id="UP001147760"/>
    </source>
</evidence>
<dbReference type="PANTHER" id="PTHR43149:SF1">
    <property type="entry name" value="DELTA(3,5)-DELTA(2,4)-DIENOYL-COA ISOMERASE, MITOCHONDRIAL"/>
    <property type="match status" value="1"/>
</dbReference>
<keyword evidence="10" id="KW-1185">Reference proteome</keyword>
<comment type="caution">
    <text evidence="9">The sequence shown here is derived from an EMBL/GenBank/DDBJ whole genome shotgun (WGS) entry which is preliminary data.</text>
</comment>
<evidence type="ECO:0000256" key="3">
    <source>
        <dbReference type="ARBA" id="ARBA00005254"/>
    </source>
</evidence>